<dbReference type="EMBL" id="JADYXP020000003">
    <property type="protein sequence ID" value="KAL0129315.1"/>
    <property type="molecule type" value="Genomic_DNA"/>
</dbReference>
<accession>A0AAW2GPY3</accession>
<evidence type="ECO:0000313" key="3">
    <source>
        <dbReference type="Proteomes" id="UP001430953"/>
    </source>
</evidence>
<sequence>MGSSVIWTQHRNLSCPSDNRIPEARVIANSFCSFHFPIFISSHVIELVSIIIAAIQKNIHNNFFTFKKKRIVLRYSSSRSTTWSCDPRDFVLFLIADESCDLRSIPWGSVPRFAVLRNVNCCWIHVALVPSARVRRFFFFPQKNYFYMLSNCVCVCVYAAYCNIVYFVLFYKCSIPVNIRIQ</sequence>
<keyword evidence="1" id="KW-1133">Transmembrane helix</keyword>
<name>A0AAW2GPY3_9HYME</name>
<reference evidence="2 3" key="1">
    <citation type="submission" date="2023-03" db="EMBL/GenBank/DDBJ databases">
        <title>High recombination rates correlate with genetic variation in Cardiocondyla obscurior ants.</title>
        <authorList>
            <person name="Errbii M."/>
        </authorList>
    </citation>
    <scope>NUCLEOTIDE SEQUENCE [LARGE SCALE GENOMIC DNA]</scope>
    <source>
        <strain evidence="2">Alpha-2009</strain>
        <tissue evidence="2">Whole body</tissue>
    </source>
</reference>
<feature type="transmembrane region" description="Helical" evidence="1">
    <location>
        <begin position="34"/>
        <end position="55"/>
    </location>
</feature>
<gene>
    <name evidence="2" type="ORF">PUN28_004190</name>
</gene>
<dbReference type="AlphaFoldDB" id="A0AAW2GPY3"/>
<evidence type="ECO:0000313" key="2">
    <source>
        <dbReference type="EMBL" id="KAL0129315.1"/>
    </source>
</evidence>
<feature type="transmembrane region" description="Helical" evidence="1">
    <location>
        <begin position="145"/>
        <end position="171"/>
    </location>
</feature>
<protein>
    <submittedName>
        <fullName evidence="2">Uncharacterized protein</fullName>
    </submittedName>
</protein>
<keyword evidence="1" id="KW-0472">Membrane</keyword>
<organism evidence="2 3">
    <name type="scientific">Cardiocondyla obscurior</name>
    <dbReference type="NCBI Taxonomy" id="286306"/>
    <lineage>
        <taxon>Eukaryota</taxon>
        <taxon>Metazoa</taxon>
        <taxon>Ecdysozoa</taxon>
        <taxon>Arthropoda</taxon>
        <taxon>Hexapoda</taxon>
        <taxon>Insecta</taxon>
        <taxon>Pterygota</taxon>
        <taxon>Neoptera</taxon>
        <taxon>Endopterygota</taxon>
        <taxon>Hymenoptera</taxon>
        <taxon>Apocrita</taxon>
        <taxon>Aculeata</taxon>
        <taxon>Formicoidea</taxon>
        <taxon>Formicidae</taxon>
        <taxon>Myrmicinae</taxon>
        <taxon>Cardiocondyla</taxon>
    </lineage>
</organism>
<dbReference type="Proteomes" id="UP001430953">
    <property type="component" value="Unassembled WGS sequence"/>
</dbReference>
<comment type="caution">
    <text evidence="2">The sequence shown here is derived from an EMBL/GenBank/DDBJ whole genome shotgun (WGS) entry which is preliminary data.</text>
</comment>
<keyword evidence="1" id="KW-0812">Transmembrane</keyword>
<keyword evidence="3" id="KW-1185">Reference proteome</keyword>
<evidence type="ECO:0000256" key="1">
    <source>
        <dbReference type="SAM" id="Phobius"/>
    </source>
</evidence>
<proteinExistence type="predicted"/>